<keyword evidence="1" id="KW-0175">Coiled coil</keyword>
<dbReference type="InterPro" id="IPR025378">
    <property type="entry name" value="DUF4368"/>
</dbReference>
<comment type="caution">
    <text evidence="3">The sequence shown here is derived from an EMBL/GenBank/DDBJ whole genome shotgun (WGS) entry which is preliminary data.</text>
</comment>
<sequence length="225" mass="26157">MYPPFGIGCLPERILLCTIKKYSRCLKRKQDCYICGNYKKRTHDCTAHFIRTDLLTAGVLSNLRKVTSYAAKHEARFMKLLIEQNEDGGKRRNAAKKKELEATEKRIAELSAIFKRLYEDSVTGRISDERFTELSADYEAEQRELKERAAAIQAELSKAQEATVNAEKFMNVVRRHTSFEELTPTLLREFVEKIVVHECSYDENKTRRQDIEIYYSFVGKVDLPE</sequence>
<feature type="domain" description="DUF4368" evidence="2">
    <location>
        <begin position="156"/>
        <end position="222"/>
    </location>
</feature>
<dbReference type="Pfam" id="PF14287">
    <property type="entry name" value="DUF4368"/>
    <property type="match status" value="1"/>
</dbReference>
<reference evidence="3 4" key="1">
    <citation type="submission" date="2018-04" db="EMBL/GenBank/DDBJ databases">
        <title>Genomic Encyclopedia of Type Strains, Phase IV (KMG-IV): sequencing the most valuable type-strain genomes for metagenomic binning, comparative biology and taxonomic classification.</title>
        <authorList>
            <person name="Goeker M."/>
        </authorList>
    </citation>
    <scope>NUCLEOTIDE SEQUENCE [LARGE SCALE GENOMIC DNA]</scope>
    <source>
        <strain evidence="3 4">DSM 26588</strain>
    </source>
</reference>
<evidence type="ECO:0000313" key="4">
    <source>
        <dbReference type="Proteomes" id="UP000245778"/>
    </source>
</evidence>
<dbReference type="EMBL" id="QEKK01000015">
    <property type="protein sequence ID" value="PVY46472.1"/>
    <property type="molecule type" value="Genomic_DNA"/>
</dbReference>
<protein>
    <submittedName>
        <fullName evidence="3">Uncharacterized protein DUF4368</fullName>
    </submittedName>
</protein>
<name>A0A2U1BCU1_9FIRM</name>
<gene>
    <name evidence="3" type="ORF">C7373_11520</name>
</gene>
<dbReference type="AlphaFoldDB" id="A0A2U1BCU1"/>
<evidence type="ECO:0000256" key="1">
    <source>
        <dbReference type="SAM" id="Coils"/>
    </source>
</evidence>
<accession>A0A2U1BCU1</accession>
<feature type="coiled-coil region" evidence="1">
    <location>
        <begin position="93"/>
        <end position="162"/>
    </location>
</feature>
<proteinExistence type="predicted"/>
<dbReference type="Proteomes" id="UP000245778">
    <property type="component" value="Unassembled WGS sequence"/>
</dbReference>
<organism evidence="3 4">
    <name type="scientific">Intestinimonas butyriciproducens</name>
    <dbReference type="NCBI Taxonomy" id="1297617"/>
    <lineage>
        <taxon>Bacteria</taxon>
        <taxon>Bacillati</taxon>
        <taxon>Bacillota</taxon>
        <taxon>Clostridia</taxon>
        <taxon>Eubacteriales</taxon>
        <taxon>Intestinimonas</taxon>
    </lineage>
</organism>
<evidence type="ECO:0000259" key="2">
    <source>
        <dbReference type="Pfam" id="PF14287"/>
    </source>
</evidence>
<evidence type="ECO:0000313" key="3">
    <source>
        <dbReference type="EMBL" id="PVY46472.1"/>
    </source>
</evidence>